<evidence type="ECO:0000256" key="18">
    <source>
        <dbReference type="ARBA" id="ARBA00044970"/>
    </source>
</evidence>
<evidence type="ECO:0000256" key="6">
    <source>
        <dbReference type="ARBA" id="ARBA00015131"/>
    </source>
</evidence>
<dbReference type="GO" id="GO:0005886">
    <property type="term" value="C:plasma membrane"/>
    <property type="evidence" value="ECO:0007669"/>
    <property type="project" value="UniProtKB-SubCell"/>
</dbReference>
<feature type="transmembrane region" description="Helical" evidence="19">
    <location>
        <begin position="104"/>
        <end position="125"/>
    </location>
</feature>
<dbReference type="Proteomes" id="UP000297295">
    <property type="component" value="Unassembled WGS sequence"/>
</dbReference>
<reference evidence="20 21" key="1">
    <citation type="submission" date="2017-11" db="EMBL/GenBank/DDBJ databases">
        <title>Isolation and Characterization of Methanogenic Archaea from Saline Meromictic Lake at Siberia.</title>
        <authorList>
            <person name="Shen Y."/>
            <person name="Huang H.-H."/>
            <person name="Lai M.-C."/>
            <person name="Chen S.-C."/>
        </authorList>
    </citation>
    <scope>NUCLEOTIDE SEQUENCE [LARGE SCALE GENOMIC DNA]</scope>
    <source>
        <strain evidence="20 21">SY-01</strain>
    </source>
</reference>
<proteinExistence type="inferred from homology"/>
<comment type="catalytic activity">
    <reaction evidence="17 19">
        <text>5-methyl-5,6,7,8-tetrahydromethanopterin + coenzyme M + 2 Na(+)(in) = 5,6,7,8-tetrahydromethanopterin + methyl-coenzyme M + 2 Na(+)(out)</text>
        <dbReference type="Rhea" id="RHEA:53492"/>
        <dbReference type="ChEBI" id="CHEBI:29101"/>
        <dbReference type="ChEBI" id="CHEBI:58103"/>
        <dbReference type="ChEBI" id="CHEBI:58116"/>
        <dbReference type="ChEBI" id="CHEBI:58286"/>
        <dbReference type="ChEBI" id="CHEBI:58319"/>
        <dbReference type="EC" id="7.2.1.4"/>
    </reaction>
</comment>
<keyword evidence="13 19" id="KW-1133">Transmembrane helix</keyword>
<protein>
    <recommendedName>
        <fullName evidence="6 19">Tetrahydromethanopterin S-methyltransferase subunit C</fullName>
        <ecNumber evidence="18 19">7.2.1.4</ecNumber>
    </recommendedName>
    <alternativeName>
        <fullName evidence="16 19">N5-methyltetrahydromethanopterin--coenzyme M methyltransferase subunit C</fullName>
    </alternativeName>
</protein>
<comment type="function">
    <text evidence="1 19">Part of a complex that catalyzes the formation of methyl-coenzyme M and tetrahydromethanopterin from coenzyme M and methyl-tetrahydromethanopterin. This is an energy-conserving, sodium-ion translocating step.</text>
</comment>
<evidence type="ECO:0000256" key="14">
    <source>
        <dbReference type="ARBA" id="ARBA00022994"/>
    </source>
</evidence>
<keyword evidence="10 19" id="KW-0808">Transferase</keyword>
<name>A0A4E0PXL8_9EURY</name>
<feature type="transmembrane region" description="Helical" evidence="19">
    <location>
        <begin position="239"/>
        <end position="258"/>
    </location>
</feature>
<comment type="similarity">
    <text evidence="4 19">Belongs to the MtrC family.</text>
</comment>
<feature type="transmembrane region" description="Helical" evidence="19">
    <location>
        <begin position="76"/>
        <end position="98"/>
    </location>
</feature>
<dbReference type="HAMAP" id="MF_01096">
    <property type="entry name" value="MtrC"/>
    <property type="match status" value="1"/>
</dbReference>
<feature type="transmembrane region" description="Helical" evidence="19">
    <location>
        <begin position="19"/>
        <end position="38"/>
    </location>
</feature>
<evidence type="ECO:0000256" key="16">
    <source>
        <dbReference type="ARBA" id="ARBA00029817"/>
    </source>
</evidence>
<dbReference type="GO" id="GO:0030269">
    <property type="term" value="F:tetrahydromethanopterin S-methyltransferase activity"/>
    <property type="evidence" value="ECO:0007669"/>
    <property type="project" value="UniProtKB-UniRule"/>
</dbReference>
<dbReference type="Pfam" id="PF04211">
    <property type="entry name" value="MtrC"/>
    <property type="match status" value="1"/>
</dbReference>
<keyword evidence="12 19" id="KW-1278">Translocase</keyword>
<keyword evidence="8 19" id="KW-0554">One-carbon metabolism</keyword>
<evidence type="ECO:0000256" key="15">
    <source>
        <dbReference type="ARBA" id="ARBA00023136"/>
    </source>
</evidence>
<evidence type="ECO:0000256" key="12">
    <source>
        <dbReference type="ARBA" id="ARBA00022967"/>
    </source>
</evidence>
<evidence type="ECO:0000256" key="3">
    <source>
        <dbReference type="ARBA" id="ARBA00004839"/>
    </source>
</evidence>
<comment type="caution">
    <text evidence="20">The sequence shown here is derived from an EMBL/GenBank/DDBJ whole genome shotgun (WGS) entry which is preliminary data.</text>
</comment>
<dbReference type="GO" id="GO:0019386">
    <property type="term" value="P:methanogenesis, from carbon dioxide"/>
    <property type="evidence" value="ECO:0007669"/>
    <property type="project" value="UniProtKB-UniRule"/>
</dbReference>
<dbReference type="EMBL" id="PGGK01000002">
    <property type="protein sequence ID" value="TGC10958.1"/>
    <property type="molecule type" value="Genomic_DNA"/>
</dbReference>
<evidence type="ECO:0000256" key="4">
    <source>
        <dbReference type="ARBA" id="ARBA00007607"/>
    </source>
</evidence>
<evidence type="ECO:0000256" key="11">
    <source>
        <dbReference type="ARBA" id="ARBA00022692"/>
    </source>
</evidence>
<dbReference type="UniPathway" id="UPA00640">
    <property type="reaction ID" value="UER00698"/>
</dbReference>
<evidence type="ECO:0000256" key="17">
    <source>
        <dbReference type="ARBA" id="ARBA00044880"/>
    </source>
</evidence>
<evidence type="ECO:0000256" key="13">
    <source>
        <dbReference type="ARBA" id="ARBA00022989"/>
    </source>
</evidence>
<feature type="transmembrane region" description="Helical" evidence="19">
    <location>
        <begin position="213"/>
        <end position="233"/>
    </location>
</feature>
<evidence type="ECO:0000256" key="8">
    <source>
        <dbReference type="ARBA" id="ARBA00022563"/>
    </source>
</evidence>
<feature type="transmembrane region" description="Helical" evidence="19">
    <location>
        <begin position="44"/>
        <end position="64"/>
    </location>
</feature>
<comment type="pathway">
    <text evidence="3 19">One-carbon metabolism; methanogenesis from CO(2); methyl-coenzyme M from 5,10-methylene-5,6,7,8-tetrahydromethanopterin: step 2/2.</text>
</comment>
<dbReference type="NCBIfam" id="TIGR01148">
    <property type="entry name" value="mtrC"/>
    <property type="match status" value="1"/>
</dbReference>
<comment type="subunit">
    <text evidence="5 19">The complex is composed of 8 subunits; MtrA, MtrB, MtrC, MtrD, MtrE, MtrF, MtrG and MtrH.</text>
</comment>
<organism evidence="20 21">
    <name type="scientific">Methanolobus halotolerans</name>
    <dbReference type="NCBI Taxonomy" id="2052935"/>
    <lineage>
        <taxon>Archaea</taxon>
        <taxon>Methanobacteriati</taxon>
        <taxon>Methanobacteriota</taxon>
        <taxon>Stenosarchaea group</taxon>
        <taxon>Methanomicrobia</taxon>
        <taxon>Methanosarcinales</taxon>
        <taxon>Methanosarcinaceae</taxon>
        <taxon>Methanolobus</taxon>
    </lineage>
</organism>
<keyword evidence="21" id="KW-1185">Reference proteome</keyword>
<evidence type="ECO:0000256" key="7">
    <source>
        <dbReference type="ARBA" id="ARBA00022475"/>
    </source>
</evidence>
<keyword evidence="11 19" id="KW-0812">Transmembrane</keyword>
<gene>
    <name evidence="19" type="primary">mtrC</name>
    <name evidence="20" type="ORF">CUN85_02045</name>
</gene>
<dbReference type="GO" id="GO:0032259">
    <property type="term" value="P:methylation"/>
    <property type="evidence" value="ECO:0007669"/>
    <property type="project" value="UniProtKB-KW"/>
</dbReference>
<feature type="transmembrane region" description="Helical" evidence="19">
    <location>
        <begin position="137"/>
        <end position="161"/>
    </location>
</feature>
<dbReference type="PIRSF" id="PIRSF006530">
    <property type="entry name" value="MtrC"/>
    <property type="match status" value="1"/>
</dbReference>
<evidence type="ECO:0000256" key="5">
    <source>
        <dbReference type="ARBA" id="ARBA00011616"/>
    </source>
</evidence>
<evidence type="ECO:0000313" key="21">
    <source>
        <dbReference type="Proteomes" id="UP000297295"/>
    </source>
</evidence>
<feature type="transmembrane region" description="Helical" evidence="19">
    <location>
        <begin position="181"/>
        <end position="201"/>
    </location>
</feature>
<sequence>MSAGGGGGGAHEAIPQNKLIAFGVIGGLVGIYAAYFLVDIIGPSMSFLGALGAICSIVWGASAVRRVANYGLGTGVPSIGMLALGIGVIATTFGLAVGGIAGPLVALVFASLIGLVVGMLGNKVLNMGIPIMVQSTTEIAAAGALTIVGLSTSMIGTFMFFDEIVNGVVVAQGVASGVMTTGYIAVIFIAGGLAILHPYNANLGPDEKQDRTLACAFEKGAIAMILAGIVATITPFASGSITILIGIAIWYVSFSGYYKRVKRDAFMVTGSGLLPSKEELE</sequence>
<accession>A0A4E0PXL8</accession>
<evidence type="ECO:0000313" key="20">
    <source>
        <dbReference type="EMBL" id="TGC10958.1"/>
    </source>
</evidence>
<dbReference type="GO" id="GO:0006730">
    <property type="term" value="P:one-carbon metabolic process"/>
    <property type="evidence" value="ECO:0007669"/>
    <property type="project" value="UniProtKB-UniRule"/>
</dbReference>
<keyword evidence="14 19" id="KW-0484">Methanogenesis</keyword>
<dbReference type="InterPro" id="IPR005865">
    <property type="entry name" value="THM_MeTrfase_su_C"/>
</dbReference>
<dbReference type="OrthoDB" id="60591at2157"/>
<evidence type="ECO:0000256" key="1">
    <source>
        <dbReference type="ARBA" id="ARBA00002533"/>
    </source>
</evidence>
<evidence type="ECO:0000256" key="19">
    <source>
        <dbReference type="HAMAP-Rule" id="MF_01096"/>
    </source>
</evidence>
<keyword evidence="9 19" id="KW-0489">Methyltransferase</keyword>
<keyword evidence="7 19" id="KW-1003">Cell membrane</keyword>
<evidence type="ECO:0000256" key="9">
    <source>
        <dbReference type="ARBA" id="ARBA00022603"/>
    </source>
</evidence>
<dbReference type="RefSeq" id="WP_135388500.1">
    <property type="nucleotide sequence ID" value="NZ_PGGK01000002.1"/>
</dbReference>
<keyword evidence="15 19" id="KW-0472">Membrane</keyword>
<comment type="subcellular location">
    <subcellularLocation>
        <location evidence="2 19">Cell membrane</location>
        <topology evidence="2 19">Multi-pass membrane protein</topology>
    </subcellularLocation>
</comment>
<evidence type="ECO:0000256" key="10">
    <source>
        <dbReference type="ARBA" id="ARBA00022679"/>
    </source>
</evidence>
<evidence type="ECO:0000256" key="2">
    <source>
        <dbReference type="ARBA" id="ARBA00004651"/>
    </source>
</evidence>
<dbReference type="EC" id="7.2.1.4" evidence="18 19"/>
<dbReference type="AlphaFoldDB" id="A0A4E0PXL8"/>